<evidence type="ECO:0000313" key="1">
    <source>
        <dbReference type="EMBL" id="GEU77489.1"/>
    </source>
</evidence>
<proteinExistence type="predicted"/>
<evidence type="ECO:0008006" key="2">
    <source>
        <dbReference type="Google" id="ProtNLM"/>
    </source>
</evidence>
<name>A0A6L2MVP9_TANCI</name>
<protein>
    <recommendedName>
        <fullName evidence="2">Reverse transcriptase domain-containing protein</fullName>
    </recommendedName>
</protein>
<comment type="caution">
    <text evidence="1">The sequence shown here is derived from an EMBL/GenBank/DDBJ whole genome shotgun (WGS) entry which is preliminary data.</text>
</comment>
<organism evidence="1">
    <name type="scientific">Tanacetum cinerariifolium</name>
    <name type="common">Dalmatian daisy</name>
    <name type="synonym">Chrysanthemum cinerariifolium</name>
    <dbReference type="NCBI Taxonomy" id="118510"/>
    <lineage>
        <taxon>Eukaryota</taxon>
        <taxon>Viridiplantae</taxon>
        <taxon>Streptophyta</taxon>
        <taxon>Embryophyta</taxon>
        <taxon>Tracheophyta</taxon>
        <taxon>Spermatophyta</taxon>
        <taxon>Magnoliopsida</taxon>
        <taxon>eudicotyledons</taxon>
        <taxon>Gunneridae</taxon>
        <taxon>Pentapetalae</taxon>
        <taxon>asterids</taxon>
        <taxon>campanulids</taxon>
        <taxon>Asterales</taxon>
        <taxon>Asteraceae</taxon>
        <taxon>Asteroideae</taxon>
        <taxon>Anthemideae</taxon>
        <taxon>Anthemidinae</taxon>
        <taxon>Tanacetum</taxon>
    </lineage>
</organism>
<reference evidence="1" key="1">
    <citation type="journal article" date="2019" name="Sci. Rep.">
        <title>Draft genome of Tanacetum cinerariifolium, the natural source of mosquito coil.</title>
        <authorList>
            <person name="Yamashiro T."/>
            <person name="Shiraishi A."/>
            <person name="Satake H."/>
            <person name="Nakayama K."/>
        </authorList>
    </citation>
    <scope>NUCLEOTIDE SEQUENCE</scope>
</reference>
<accession>A0A6L2MVP9</accession>
<dbReference type="EMBL" id="BKCJ010007484">
    <property type="protein sequence ID" value="GEU77489.1"/>
    <property type="molecule type" value="Genomic_DNA"/>
</dbReference>
<gene>
    <name evidence="1" type="ORF">Tci_049467</name>
</gene>
<sequence>MCERCRRNYPDKFCSICCFESGNAFIHELTANYFDDLPNSSDHPPQHQTHSFESYHDNHNYGYLPQEPFVYNQDPCYEQNFVDNSQSPPQPQYETYPCKLCENDSHYGYDCPPRFPLVYEQEPNYNQNNNDNYYPHNSSSFLCCENYEGPHTTFQCQPINQNFYNSNSFGFDQFQPSQYPVIHPPPQETSEEMLQARENLMQSIQTFLKKFNRISFRETPKNRPAFYDDDNDEYSIQVSEKSPIAIAPILPTEEPENSLSMGDEHLSTISETKSDEVIKSSVEDLVPIPSEFEDIIDNMCDVPFSDINHFDAESDLIESLLTRDTSIVYSHKIVSLLEEFAGEIAHIDLIPSGIDENDSDPKDDIRFIEQLLYDDTSSEDDSFEDIDYVEASPLDSELVSLEEVKDDSKSFHPF</sequence>
<dbReference type="AlphaFoldDB" id="A0A6L2MVP9"/>